<dbReference type="AlphaFoldDB" id="A0A396GXB9"/>
<name>A0A396GXB9_MEDTR</name>
<gene>
    <name evidence="2" type="ORF">MtrunA17_Chr8g0386071</name>
</gene>
<accession>A0A396GXB9</accession>
<dbReference type="PANTHER" id="PTHR13169">
    <property type="entry name" value="UBIQUITIN-LIKE PROTEIN 3 HCG-1 PROTEIN"/>
    <property type="match status" value="1"/>
</dbReference>
<dbReference type="InterPro" id="IPR039540">
    <property type="entry name" value="UBL3-like_ubiquitin_dom"/>
</dbReference>
<dbReference type="Gene3D" id="3.10.20.90">
    <property type="entry name" value="Phosphatidylinositol 3-kinase Catalytic Subunit, Chain A, domain 1"/>
    <property type="match status" value="1"/>
</dbReference>
<proteinExistence type="predicted"/>
<evidence type="ECO:0000313" key="2">
    <source>
        <dbReference type="EMBL" id="RHN43277.1"/>
    </source>
</evidence>
<protein>
    <recommendedName>
        <fullName evidence="1">UBL3-like ubiquitin domain-containing protein</fullName>
    </recommendedName>
</protein>
<dbReference type="PANTHER" id="PTHR13169:SF3">
    <property type="entry name" value="MEMBRANE-ANCHORED UBIQUITIN-FOLD PROTEIN 3"/>
    <property type="match status" value="1"/>
</dbReference>
<feature type="domain" description="UBL3-like ubiquitin" evidence="1">
    <location>
        <begin position="21"/>
        <end position="74"/>
    </location>
</feature>
<evidence type="ECO:0000313" key="3">
    <source>
        <dbReference type="Proteomes" id="UP000265566"/>
    </source>
</evidence>
<dbReference type="InterPro" id="IPR029071">
    <property type="entry name" value="Ubiquitin-like_domsf"/>
</dbReference>
<reference evidence="3" key="1">
    <citation type="journal article" date="2018" name="Nat. Plants">
        <title>Whole-genome landscape of Medicago truncatula symbiotic genes.</title>
        <authorList>
            <person name="Pecrix Y."/>
            <person name="Staton S.E."/>
            <person name="Sallet E."/>
            <person name="Lelandais-Briere C."/>
            <person name="Moreau S."/>
            <person name="Carrere S."/>
            <person name="Blein T."/>
            <person name="Jardinaud M.F."/>
            <person name="Latrasse D."/>
            <person name="Zouine M."/>
            <person name="Zahm M."/>
            <person name="Kreplak J."/>
            <person name="Mayjonade B."/>
            <person name="Satge C."/>
            <person name="Perez M."/>
            <person name="Cauet S."/>
            <person name="Marande W."/>
            <person name="Chantry-Darmon C."/>
            <person name="Lopez-Roques C."/>
            <person name="Bouchez O."/>
            <person name="Berard A."/>
            <person name="Debelle F."/>
            <person name="Munos S."/>
            <person name="Bendahmane A."/>
            <person name="Berges H."/>
            <person name="Niebel A."/>
            <person name="Buitink J."/>
            <person name="Frugier F."/>
            <person name="Benhamed M."/>
            <person name="Crespi M."/>
            <person name="Gouzy J."/>
            <person name="Gamas P."/>
        </authorList>
    </citation>
    <scope>NUCLEOTIDE SEQUENCE [LARGE SCALE GENOMIC DNA]</scope>
    <source>
        <strain evidence="3">cv. Jemalong A17</strain>
    </source>
</reference>
<sequence length="98" mass="10875">MLRICLLFPIMYVGKRFPPLPKSANEVKLISSGKILENNVTVGQCKIPFGDIEEEVITMHVHHLSPLPKSKAGKIHSLISIVNASFMGYVLFCKSPLI</sequence>
<dbReference type="Pfam" id="PF13881">
    <property type="entry name" value="Rad60-SLD_2"/>
    <property type="match status" value="1"/>
</dbReference>
<dbReference type="Gramene" id="rna49825">
    <property type="protein sequence ID" value="RHN43277.1"/>
    <property type="gene ID" value="gene49825"/>
</dbReference>
<dbReference type="InterPro" id="IPR040015">
    <property type="entry name" value="UBL3-like"/>
</dbReference>
<dbReference type="EMBL" id="PSQE01000008">
    <property type="protein sequence ID" value="RHN43277.1"/>
    <property type="molecule type" value="Genomic_DNA"/>
</dbReference>
<dbReference type="Proteomes" id="UP000265566">
    <property type="component" value="Chromosome 8"/>
</dbReference>
<organism evidence="2 3">
    <name type="scientific">Medicago truncatula</name>
    <name type="common">Barrel medic</name>
    <name type="synonym">Medicago tribuloides</name>
    <dbReference type="NCBI Taxonomy" id="3880"/>
    <lineage>
        <taxon>Eukaryota</taxon>
        <taxon>Viridiplantae</taxon>
        <taxon>Streptophyta</taxon>
        <taxon>Embryophyta</taxon>
        <taxon>Tracheophyta</taxon>
        <taxon>Spermatophyta</taxon>
        <taxon>Magnoliopsida</taxon>
        <taxon>eudicotyledons</taxon>
        <taxon>Gunneridae</taxon>
        <taxon>Pentapetalae</taxon>
        <taxon>rosids</taxon>
        <taxon>fabids</taxon>
        <taxon>Fabales</taxon>
        <taxon>Fabaceae</taxon>
        <taxon>Papilionoideae</taxon>
        <taxon>50 kb inversion clade</taxon>
        <taxon>NPAAA clade</taxon>
        <taxon>Hologalegina</taxon>
        <taxon>IRL clade</taxon>
        <taxon>Trifolieae</taxon>
        <taxon>Medicago</taxon>
    </lineage>
</organism>
<comment type="caution">
    <text evidence="2">The sequence shown here is derived from an EMBL/GenBank/DDBJ whole genome shotgun (WGS) entry which is preliminary data.</text>
</comment>
<dbReference type="SUPFAM" id="SSF54236">
    <property type="entry name" value="Ubiquitin-like"/>
    <property type="match status" value="1"/>
</dbReference>
<evidence type="ECO:0000259" key="1">
    <source>
        <dbReference type="Pfam" id="PF13881"/>
    </source>
</evidence>